<gene>
    <name evidence="1" type="ORF">LMTR13_27535</name>
</gene>
<name>A0A1B1UKK9_9BRAD</name>
<reference evidence="1 2" key="1">
    <citation type="submission" date="2016-07" db="EMBL/GenBank/DDBJ databases">
        <title>Complete genome sequence of Bradyrhizobium icense LMTR 13T, a potential inoculant strain isolated from lima bean (Phaseolus lunatus) in Peru.</title>
        <authorList>
            <person name="Ormeno-Orrillo E."/>
            <person name="Duran D."/>
            <person name="Rogel M.A."/>
            <person name="Rey L."/>
            <person name="Imperial J."/>
            <person name="Ruiz-Argueso T."/>
            <person name="Martinez-Romero E."/>
        </authorList>
    </citation>
    <scope>NUCLEOTIDE SEQUENCE [LARGE SCALE GENOMIC DNA]</scope>
    <source>
        <strain evidence="1 2">LMTR 13</strain>
    </source>
</reference>
<evidence type="ECO:0000313" key="2">
    <source>
        <dbReference type="Proteomes" id="UP000092839"/>
    </source>
</evidence>
<keyword evidence="2" id="KW-1185">Reference proteome</keyword>
<protein>
    <submittedName>
        <fullName evidence="1">Uncharacterized protein</fullName>
    </submittedName>
</protein>
<dbReference type="AlphaFoldDB" id="A0A1B1UKK9"/>
<dbReference type="Proteomes" id="UP000092839">
    <property type="component" value="Chromosome"/>
</dbReference>
<organism evidence="1 2">
    <name type="scientific">Bradyrhizobium icense</name>
    <dbReference type="NCBI Taxonomy" id="1274631"/>
    <lineage>
        <taxon>Bacteria</taxon>
        <taxon>Pseudomonadati</taxon>
        <taxon>Pseudomonadota</taxon>
        <taxon>Alphaproteobacteria</taxon>
        <taxon>Hyphomicrobiales</taxon>
        <taxon>Nitrobacteraceae</taxon>
        <taxon>Bradyrhizobium</taxon>
    </lineage>
</organism>
<dbReference type="EMBL" id="CP016428">
    <property type="protein sequence ID" value="ANW03331.1"/>
    <property type="molecule type" value="Genomic_DNA"/>
</dbReference>
<dbReference type="KEGG" id="bic:LMTR13_27535"/>
<dbReference type="OrthoDB" id="8241122at2"/>
<proteinExistence type="predicted"/>
<dbReference type="RefSeq" id="WP_065730514.1">
    <property type="nucleotide sequence ID" value="NZ_CP016428.1"/>
</dbReference>
<dbReference type="STRING" id="1274631.LMTR13_27535"/>
<sequence length="76" mass="8808">MLMLSLFHFVAFVAAMIPWVRNLVTWLVARSLNMPEPLVHDTGMFVFVQVQAIENRVGKALCPVRLMRQLRSLLQR</sequence>
<evidence type="ECO:0000313" key="1">
    <source>
        <dbReference type="EMBL" id="ANW03331.1"/>
    </source>
</evidence>
<accession>A0A1B1UKK9</accession>